<dbReference type="EMBL" id="AJWK01020588">
    <property type="status" value="NOT_ANNOTATED_CDS"/>
    <property type="molecule type" value="Genomic_DNA"/>
</dbReference>
<dbReference type="GO" id="GO:0008270">
    <property type="term" value="F:zinc ion binding"/>
    <property type="evidence" value="ECO:0007669"/>
    <property type="project" value="UniProtKB-KW"/>
</dbReference>
<keyword evidence="6" id="KW-0862">Zinc</keyword>
<feature type="domain" description="C2H2-type" evidence="12">
    <location>
        <begin position="261"/>
        <end position="283"/>
    </location>
</feature>
<dbReference type="GO" id="GO:0005634">
    <property type="term" value="C:nucleus"/>
    <property type="evidence" value="ECO:0007669"/>
    <property type="project" value="UniProtKB-SubCell"/>
</dbReference>
<comment type="subcellular location">
    <subcellularLocation>
        <location evidence="2">Nucleus</location>
    </subcellularLocation>
</comment>
<keyword evidence="5 11" id="KW-0863">Zinc-finger</keyword>
<organism evidence="13 14">
    <name type="scientific">Lutzomyia longipalpis</name>
    <name type="common">Sand fly</name>
    <dbReference type="NCBI Taxonomy" id="7200"/>
    <lineage>
        <taxon>Eukaryota</taxon>
        <taxon>Metazoa</taxon>
        <taxon>Ecdysozoa</taxon>
        <taxon>Arthropoda</taxon>
        <taxon>Hexapoda</taxon>
        <taxon>Insecta</taxon>
        <taxon>Pterygota</taxon>
        <taxon>Neoptera</taxon>
        <taxon>Endopterygota</taxon>
        <taxon>Diptera</taxon>
        <taxon>Nematocera</taxon>
        <taxon>Psychodoidea</taxon>
        <taxon>Psychodidae</taxon>
        <taxon>Lutzomyia</taxon>
        <taxon>Lutzomyia</taxon>
    </lineage>
</organism>
<evidence type="ECO:0000256" key="8">
    <source>
        <dbReference type="ARBA" id="ARBA00023125"/>
    </source>
</evidence>
<feature type="domain" description="C2H2-type" evidence="12">
    <location>
        <begin position="502"/>
        <end position="529"/>
    </location>
</feature>
<evidence type="ECO:0000313" key="14">
    <source>
        <dbReference type="Proteomes" id="UP000092461"/>
    </source>
</evidence>
<dbReference type="FunFam" id="3.30.160.60:FF:000097">
    <property type="entry name" value="Zinc finger protein"/>
    <property type="match status" value="1"/>
</dbReference>
<keyword evidence="9" id="KW-0804">Transcription</keyword>
<feature type="domain" description="C2H2-type" evidence="12">
    <location>
        <begin position="378"/>
        <end position="405"/>
    </location>
</feature>
<dbReference type="VEuPathDB" id="VectorBase:LLOJ006366"/>
<feature type="domain" description="C2H2-type" evidence="12">
    <location>
        <begin position="175"/>
        <end position="202"/>
    </location>
</feature>
<keyword evidence="7" id="KW-0805">Transcription regulation</keyword>
<accession>A0A1B0CNP4</accession>
<keyword evidence="3" id="KW-0479">Metal-binding</keyword>
<dbReference type="SUPFAM" id="SSF57667">
    <property type="entry name" value="beta-beta-alpha zinc fingers"/>
    <property type="match status" value="9"/>
</dbReference>
<dbReference type="PANTHER" id="PTHR24376:SF216">
    <property type="entry name" value="ZINC FINGER PROTEIN 420-LIKE"/>
    <property type="match status" value="1"/>
</dbReference>
<feature type="domain" description="C2H2-type" evidence="12">
    <location>
        <begin position="437"/>
        <end position="460"/>
    </location>
</feature>
<dbReference type="InterPro" id="IPR013087">
    <property type="entry name" value="Znf_C2H2_type"/>
</dbReference>
<dbReference type="SMART" id="SM00355">
    <property type="entry name" value="ZnF_C2H2"/>
    <property type="match status" value="18"/>
</dbReference>
<dbReference type="EMBL" id="AJWK01020587">
    <property type="status" value="NOT_ANNOTATED_CDS"/>
    <property type="molecule type" value="Genomic_DNA"/>
</dbReference>
<proteinExistence type="predicted"/>
<evidence type="ECO:0000256" key="5">
    <source>
        <dbReference type="ARBA" id="ARBA00022771"/>
    </source>
</evidence>
<dbReference type="PROSITE" id="PS00028">
    <property type="entry name" value="ZINC_FINGER_C2H2_1"/>
    <property type="match status" value="14"/>
</dbReference>
<dbReference type="GO" id="GO:0001228">
    <property type="term" value="F:DNA-binding transcription activator activity, RNA polymerase II-specific"/>
    <property type="evidence" value="ECO:0007669"/>
    <property type="project" value="TreeGrafter"/>
</dbReference>
<dbReference type="Proteomes" id="UP000092461">
    <property type="component" value="Unassembled WGS sequence"/>
</dbReference>
<evidence type="ECO:0000256" key="6">
    <source>
        <dbReference type="ARBA" id="ARBA00022833"/>
    </source>
</evidence>
<feature type="domain" description="C2H2-type" evidence="12">
    <location>
        <begin position="350"/>
        <end position="377"/>
    </location>
</feature>
<name>A0A1B0CNP4_LUTLO</name>
<comment type="function">
    <text evidence="1">May be involved in transcriptional regulation.</text>
</comment>
<dbReference type="GO" id="GO:0000978">
    <property type="term" value="F:RNA polymerase II cis-regulatory region sequence-specific DNA binding"/>
    <property type="evidence" value="ECO:0007669"/>
    <property type="project" value="TreeGrafter"/>
</dbReference>
<evidence type="ECO:0000256" key="9">
    <source>
        <dbReference type="ARBA" id="ARBA00023163"/>
    </source>
</evidence>
<dbReference type="VEuPathDB" id="VectorBase:LLONM1_005973"/>
<evidence type="ECO:0000259" key="12">
    <source>
        <dbReference type="PROSITE" id="PS50157"/>
    </source>
</evidence>
<dbReference type="EMBL" id="AJWK01020590">
    <property type="status" value="NOT_ANNOTATED_CDS"/>
    <property type="molecule type" value="Genomic_DNA"/>
</dbReference>
<feature type="domain" description="C2H2-type" evidence="12">
    <location>
        <begin position="233"/>
        <end position="260"/>
    </location>
</feature>
<dbReference type="EMBL" id="AJWK01020589">
    <property type="status" value="NOT_ANNOTATED_CDS"/>
    <property type="molecule type" value="Genomic_DNA"/>
</dbReference>
<evidence type="ECO:0000256" key="11">
    <source>
        <dbReference type="PROSITE-ProRule" id="PRU00042"/>
    </source>
</evidence>
<evidence type="ECO:0000256" key="1">
    <source>
        <dbReference type="ARBA" id="ARBA00003767"/>
    </source>
</evidence>
<dbReference type="AlphaFoldDB" id="A0A1B0CNP4"/>
<evidence type="ECO:0000256" key="4">
    <source>
        <dbReference type="ARBA" id="ARBA00022737"/>
    </source>
</evidence>
<keyword evidence="10" id="KW-0539">Nucleus</keyword>
<keyword evidence="4" id="KW-0677">Repeat</keyword>
<dbReference type="Pfam" id="PF13894">
    <property type="entry name" value="zf-C2H2_4"/>
    <property type="match status" value="1"/>
</dbReference>
<feature type="domain" description="C2H2-type" evidence="12">
    <location>
        <begin position="58"/>
        <end position="85"/>
    </location>
</feature>
<protein>
    <recommendedName>
        <fullName evidence="12">C2H2-type domain-containing protein</fullName>
    </recommendedName>
</protein>
<evidence type="ECO:0000313" key="13">
    <source>
        <dbReference type="EnsemblMetazoa" id="LLOJ006366-PA"/>
    </source>
</evidence>
<dbReference type="PANTHER" id="PTHR24376">
    <property type="entry name" value="ZINC FINGER PROTEIN"/>
    <property type="match status" value="1"/>
</dbReference>
<keyword evidence="8" id="KW-0238">DNA-binding</keyword>
<feature type="domain" description="C2H2-type" evidence="12">
    <location>
        <begin position="559"/>
        <end position="577"/>
    </location>
</feature>
<sequence>MSFPDQNPYNTDSLIFLYDNKDPKESQNSANIVESERHPVENPQITLPEVVQQVERSFPCTSCPETFKSKEELKRHGKMHKFSKPYVCKKCPNSFNRLDNYILHMFVHNPPPVRCPRCKLIFNRISSFRGHIETHFKGELFSCSKCDEVFVYEEPFIVHNLHCVRKEKPKNEKKYRCPICLKDFVTRSVLERHKLIHTGQKPFHANLVESERHPVENPQIPLPEVVQQVERSFPCTSCSETFKSKEELKRHAKRHKFSKPYACKKCPNSFNRLDNYILHMFVHNPPPVRCPRCKLIFNRISSFRGHIETHLKGELFSCSKCNEVFAYEEPFIVHNLHCVRKEKPKNDKQHRCPICLKDFVTRSVLERHKLIHTGQKPFQCEICWQSFTQKSSVKIHMLTHTNSRPHQCPQCPANFTQTANLQVHIRKVHCSSGSSKFSCTKCSCTFKKLSALSVHMSRIHREVAEAAKPPEEPQEKFDVALPPLQPITDISPTKEAGERNLKKCPNCLKKFVKPIDLKRHMRIHTGERPFVCQHCGKAFALKSTLKTHEMIHSKMKPKFTCESCMKDFSTKDNLKMHLTKPFECLYCDKHFRTLSNRNAHHSMHLKKINTTIKSEPQNPLRMTIADDLPPLVPIQSPQEYPCKFCGKIFTGSMLDLHISTCTIYVWNPGEKLYVNCSSGLLAASLDVLRRFSAIKSSSSPIVSFRFLAESSSGFSSSSLAWYFR</sequence>
<dbReference type="EnsemblMetazoa" id="LLOJ006366-RA">
    <property type="protein sequence ID" value="LLOJ006366-PA"/>
    <property type="gene ID" value="LLOJ006366"/>
</dbReference>
<dbReference type="FunFam" id="3.30.160.60:FF:002005">
    <property type="entry name" value="Zinc finger protein 200"/>
    <property type="match status" value="1"/>
</dbReference>
<evidence type="ECO:0000256" key="7">
    <source>
        <dbReference type="ARBA" id="ARBA00023015"/>
    </source>
</evidence>
<feature type="domain" description="C2H2-type" evidence="12">
    <location>
        <begin position="86"/>
        <end position="108"/>
    </location>
</feature>
<keyword evidence="14" id="KW-1185">Reference proteome</keyword>
<evidence type="ECO:0000256" key="2">
    <source>
        <dbReference type="ARBA" id="ARBA00004123"/>
    </source>
</evidence>
<evidence type="ECO:0000256" key="3">
    <source>
        <dbReference type="ARBA" id="ARBA00022723"/>
    </source>
</evidence>
<reference evidence="13" key="1">
    <citation type="submission" date="2020-05" db="UniProtKB">
        <authorList>
            <consortium name="EnsemblMetazoa"/>
        </authorList>
    </citation>
    <scope>IDENTIFICATION</scope>
    <source>
        <strain evidence="13">Jacobina</strain>
    </source>
</reference>
<dbReference type="FunFam" id="3.30.160.60:FF:000072">
    <property type="entry name" value="zinc finger protein 143 isoform X1"/>
    <property type="match status" value="1"/>
</dbReference>
<dbReference type="Gene3D" id="3.30.160.60">
    <property type="entry name" value="Classic Zinc Finger"/>
    <property type="match status" value="11"/>
</dbReference>
<evidence type="ECO:0000256" key="10">
    <source>
        <dbReference type="ARBA" id="ARBA00023242"/>
    </source>
</evidence>
<dbReference type="VEuPathDB" id="VectorBase:LLONM1_002058"/>
<feature type="domain" description="C2H2-type" evidence="12">
    <location>
        <begin position="582"/>
        <end position="604"/>
    </location>
</feature>
<dbReference type="Pfam" id="PF00096">
    <property type="entry name" value="zf-C2H2"/>
    <property type="match status" value="9"/>
</dbReference>
<dbReference type="InterPro" id="IPR036236">
    <property type="entry name" value="Znf_C2H2_sf"/>
</dbReference>
<feature type="domain" description="C2H2-type" evidence="12">
    <location>
        <begin position="530"/>
        <end position="557"/>
    </location>
</feature>
<feature type="domain" description="C2H2-type" evidence="12">
    <location>
        <begin position="406"/>
        <end position="434"/>
    </location>
</feature>
<dbReference type="PROSITE" id="PS50157">
    <property type="entry name" value="ZINC_FINGER_C2H2_2"/>
    <property type="match status" value="13"/>
</dbReference>